<evidence type="ECO:0000313" key="2">
    <source>
        <dbReference type="EMBL" id="KAK3740232.1"/>
    </source>
</evidence>
<feature type="region of interest" description="Disordered" evidence="1">
    <location>
        <begin position="365"/>
        <end position="457"/>
    </location>
</feature>
<proteinExistence type="predicted"/>
<feature type="compositionally biased region" description="Basic and acidic residues" evidence="1">
    <location>
        <begin position="483"/>
        <end position="493"/>
    </location>
</feature>
<evidence type="ECO:0000313" key="3">
    <source>
        <dbReference type="Proteomes" id="UP001283361"/>
    </source>
</evidence>
<keyword evidence="3" id="KW-1185">Reference proteome</keyword>
<sequence length="591" mass="63553">MIAKLELKTCRPRGEEIKFGPQVVRSPLNVVFPSLDRPGADAILVVDSASPLFRREERSPADMDGTDADGEWSDEELLRSGSQTGVSDDQDTGLSSGQDKKKTHKISGNTRQEDKSPASGTELRRPRHKNHHHRPSLGSLIKKISTSSAPDPGEQLAQAACWDNTEDSCTRSPEVTSFSPSAAVKTSSNLKTYSGLGKTSGSSRMMSAPDPVSAILDKIDAQIDAMDATDMSVVPKLTNGDRKSSRLTKQGPSRLKSDHSGLITSGDAGVGGLHDSEFSDAERSKVIAAPAEIFSEANLTDGFTDDERARRLDSDIPSDLDSVAAQQIDIKFKEIMRKKKDFPDEAAEEMAKIVRHILRRNSTWSADLDRSPHHLGGAVATRSRSAEDGVKGGSRISRRDSHIPPDLPLPPSSGKKASSCRGAAAAASQLGSKLRSRSASRPSATMLSTGYGTDNDSVRTEEFETKFMSLMVGGGQGGVSDSDGGRSKPETPRRRPNSVPPDTSKVTLNPPQPQLQPQLQQPVPGLAKEDEELLQKLVRVANETRRSSSPAQPAPLPAPAPIISRPRSVSPTRLRSETDKIYLVRVPVGGY</sequence>
<dbReference type="EMBL" id="JAWDGP010006482">
    <property type="protein sequence ID" value="KAK3740232.1"/>
    <property type="molecule type" value="Genomic_DNA"/>
</dbReference>
<evidence type="ECO:0000256" key="1">
    <source>
        <dbReference type="SAM" id="MobiDB-lite"/>
    </source>
</evidence>
<dbReference type="Proteomes" id="UP001283361">
    <property type="component" value="Unassembled WGS sequence"/>
</dbReference>
<name>A0AAE1CWQ3_9GAST</name>
<feature type="region of interest" description="Disordered" evidence="1">
    <location>
        <begin position="234"/>
        <end position="276"/>
    </location>
</feature>
<feature type="compositionally biased region" description="Polar residues" evidence="1">
    <location>
        <begin position="437"/>
        <end position="455"/>
    </location>
</feature>
<feature type="compositionally biased region" description="Polar residues" evidence="1">
    <location>
        <begin position="170"/>
        <end position="205"/>
    </location>
</feature>
<dbReference type="AlphaFoldDB" id="A0AAE1CWQ3"/>
<feature type="region of interest" description="Disordered" evidence="1">
    <location>
        <begin position="46"/>
        <end position="209"/>
    </location>
</feature>
<feature type="compositionally biased region" description="Polar residues" evidence="1">
    <location>
        <begin position="500"/>
        <end position="509"/>
    </location>
</feature>
<feature type="compositionally biased region" description="Basic residues" evidence="1">
    <location>
        <begin position="125"/>
        <end position="135"/>
    </location>
</feature>
<feature type="region of interest" description="Disordered" evidence="1">
    <location>
        <begin position="469"/>
        <end position="578"/>
    </location>
</feature>
<protein>
    <submittedName>
        <fullName evidence="2">Uncharacterized protein</fullName>
    </submittedName>
</protein>
<accession>A0AAE1CWQ3</accession>
<feature type="compositionally biased region" description="Polar residues" evidence="1">
    <location>
        <begin position="80"/>
        <end position="97"/>
    </location>
</feature>
<organism evidence="2 3">
    <name type="scientific">Elysia crispata</name>
    <name type="common">lettuce slug</name>
    <dbReference type="NCBI Taxonomy" id="231223"/>
    <lineage>
        <taxon>Eukaryota</taxon>
        <taxon>Metazoa</taxon>
        <taxon>Spiralia</taxon>
        <taxon>Lophotrochozoa</taxon>
        <taxon>Mollusca</taxon>
        <taxon>Gastropoda</taxon>
        <taxon>Heterobranchia</taxon>
        <taxon>Euthyneura</taxon>
        <taxon>Panpulmonata</taxon>
        <taxon>Sacoglossa</taxon>
        <taxon>Placobranchoidea</taxon>
        <taxon>Plakobranchidae</taxon>
        <taxon>Elysia</taxon>
    </lineage>
</organism>
<comment type="caution">
    <text evidence="2">The sequence shown here is derived from an EMBL/GenBank/DDBJ whole genome shotgun (WGS) entry which is preliminary data.</text>
</comment>
<feature type="compositionally biased region" description="Low complexity" evidence="1">
    <location>
        <begin position="515"/>
        <end position="524"/>
    </location>
</feature>
<gene>
    <name evidence="2" type="ORF">RRG08_054253</name>
</gene>
<reference evidence="2" key="1">
    <citation type="journal article" date="2023" name="G3 (Bethesda)">
        <title>A reference genome for the long-term kleptoplast-retaining sea slug Elysia crispata morphotype clarki.</title>
        <authorList>
            <person name="Eastman K.E."/>
            <person name="Pendleton A.L."/>
            <person name="Shaikh M.A."/>
            <person name="Suttiyut T."/>
            <person name="Ogas R."/>
            <person name="Tomko P."/>
            <person name="Gavelis G."/>
            <person name="Widhalm J.R."/>
            <person name="Wisecaver J.H."/>
        </authorList>
    </citation>
    <scope>NUCLEOTIDE SEQUENCE</scope>
    <source>
        <strain evidence="2">ECLA1</strain>
    </source>
</reference>
<feature type="compositionally biased region" description="Low complexity" evidence="1">
    <location>
        <begin position="412"/>
        <end position="433"/>
    </location>
</feature>
<feature type="compositionally biased region" description="Acidic residues" evidence="1">
    <location>
        <begin position="64"/>
        <end position="75"/>
    </location>
</feature>